<dbReference type="InterPro" id="IPR050873">
    <property type="entry name" value="V-ATPase_V0D/AC39_subunit"/>
</dbReference>
<organism evidence="4 5">
    <name type="scientific">Enterococcus villorum</name>
    <dbReference type="NCBI Taxonomy" id="112904"/>
    <lineage>
        <taxon>Bacteria</taxon>
        <taxon>Bacillati</taxon>
        <taxon>Bacillota</taxon>
        <taxon>Bacilli</taxon>
        <taxon>Lactobacillales</taxon>
        <taxon>Enterococcaceae</taxon>
        <taxon>Enterococcus</taxon>
    </lineage>
</organism>
<proteinExistence type="inferred from homology"/>
<dbReference type="OrthoDB" id="1653at2"/>
<dbReference type="STRING" id="112904.BH747_07135"/>
<dbReference type="GO" id="GO:0046961">
    <property type="term" value="F:proton-transporting ATPase activity, rotational mechanism"/>
    <property type="evidence" value="ECO:0007669"/>
    <property type="project" value="InterPro"/>
</dbReference>
<reference evidence="4 5" key="1">
    <citation type="journal article" date="2017" name="BMC Microbiol.">
        <title>Comparative genomics of Enterococcus spp. isolated from bovine feces.</title>
        <authorList>
            <person name="Beukers A.G."/>
            <person name="Zaheer R."/>
            <person name="Goji N."/>
            <person name="Amoako K.K."/>
            <person name="Chaves A.V."/>
            <person name="Ward M.P."/>
            <person name="McAllister T.A."/>
        </authorList>
    </citation>
    <scope>NUCLEOTIDE SEQUENCE [LARGE SCALE GENOMIC DNA]</scope>
    <source>
        <strain evidence="4 5">F1129D 143</strain>
    </source>
</reference>
<evidence type="ECO:0000313" key="5">
    <source>
        <dbReference type="Proteomes" id="UP000192477"/>
    </source>
</evidence>
<comment type="caution">
    <text evidence="4">The sequence shown here is derived from an EMBL/GenBank/DDBJ whole genome shotgun (WGS) entry which is preliminary data.</text>
</comment>
<dbReference type="SUPFAM" id="SSF103486">
    <property type="entry name" value="V-type ATP synthase subunit C"/>
    <property type="match status" value="1"/>
</dbReference>
<dbReference type="Gene3D" id="1.20.1690.10">
    <property type="entry name" value="V-type ATP synthase subunit C domain"/>
    <property type="match status" value="2"/>
</dbReference>
<evidence type="ECO:0000313" key="4">
    <source>
        <dbReference type="EMBL" id="OQO70201.1"/>
    </source>
</evidence>
<sequence>MNYHELNPLIRGRELELISKETFTQMLEEDSIVSLGERLKSTIYQPYIYEGFEEDFEANLLKERSKLFHWLKENAPEPEIVWIYTMRYTFHNLKVLTKAEMTGQDFDHLYVYDGFYTLETLKDAIHTQVSAQVPENLMKCIREVHEYCAESSVLQGIDIIYDRYFLTEQRRLGEKLGYPELLEEIVAFIDLTNITTTARGILQKRSLGFMTTVISSSGSIPKETLLSFVRGNMSEYMQFLLATIYNELLKQVIHDDTMDLVKLEQLKDDYLSSFYQAAQTQAFGPLPLLAFLNAKEVESKNLRLLVIGKRNNFSMDQLKERMRQVYDV</sequence>
<evidence type="ECO:0000256" key="1">
    <source>
        <dbReference type="ARBA" id="ARBA00006709"/>
    </source>
</evidence>
<dbReference type="InterPro" id="IPR036079">
    <property type="entry name" value="ATPase_csu/dsu_sf"/>
</dbReference>
<protein>
    <submittedName>
        <fullName evidence="4">ATPase V</fullName>
    </submittedName>
</protein>
<accession>A0A1V8YC63</accession>
<dbReference type="AlphaFoldDB" id="A0A1V8YC63"/>
<keyword evidence="3" id="KW-0406">Ion transport</keyword>
<dbReference type="PANTHER" id="PTHR38682:SF1">
    <property type="entry name" value="V-TYPE ATP SYNTHASE SUBUNIT C"/>
    <property type="match status" value="1"/>
</dbReference>
<keyword evidence="2" id="KW-0813">Transport</keyword>
<dbReference type="InterPro" id="IPR002843">
    <property type="entry name" value="ATPase_V0-cplx_csu/dsu"/>
</dbReference>
<dbReference type="InterPro" id="IPR044911">
    <property type="entry name" value="V-type_ATPase_csu/dsu_dom_3"/>
</dbReference>
<gene>
    <name evidence="4" type="ORF">BH747_07135</name>
</gene>
<dbReference type="RefSeq" id="WP_081183641.1">
    <property type="nucleotide sequence ID" value="NZ_MJEA01000006.1"/>
</dbReference>
<name>A0A1V8YC63_9ENTE</name>
<evidence type="ECO:0000256" key="2">
    <source>
        <dbReference type="ARBA" id="ARBA00022448"/>
    </source>
</evidence>
<dbReference type="PANTHER" id="PTHR38682">
    <property type="entry name" value="V-TYPE ATP SYNTHASE SUBUNIT C"/>
    <property type="match status" value="1"/>
</dbReference>
<dbReference type="EMBL" id="MJEA01000006">
    <property type="protein sequence ID" value="OQO70201.1"/>
    <property type="molecule type" value="Genomic_DNA"/>
</dbReference>
<dbReference type="Gene3D" id="1.10.132.50">
    <property type="entry name" value="ATP synthase (C/AC39) subunit, domain 3"/>
    <property type="match status" value="1"/>
</dbReference>
<evidence type="ECO:0000256" key="3">
    <source>
        <dbReference type="ARBA" id="ARBA00023065"/>
    </source>
</evidence>
<comment type="similarity">
    <text evidence="1">Belongs to the V-ATPase V0D/AC39 subunit family.</text>
</comment>
<dbReference type="Proteomes" id="UP000192477">
    <property type="component" value="Unassembled WGS sequence"/>
</dbReference>
<dbReference type="InterPro" id="IPR035067">
    <property type="entry name" value="V-type_ATPase_csu/dsu"/>
</dbReference>
<dbReference type="Pfam" id="PF01992">
    <property type="entry name" value="vATP-synt_AC39"/>
    <property type="match status" value="1"/>
</dbReference>